<dbReference type="EMBL" id="CP067341">
    <property type="protein sequence ID" value="QQP13025.1"/>
    <property type="molecule type" value="Genomic_DNA"/>
</dbReference>
<sequence length="89" mass="9954">MKLQPADEMKKVSNEAIEKFKKDALASEYFTDLVKGIESKAEQGSCKFAYIYQGDEPRMLGVFSAELKKAGYTIFNNNGVTGFTVDWGE</sequence>
<protein>
    <submittedName>
        <fullName evidence="1">Uncharacterized protein</fullName>
    </submittedName>
</protein>
<name>A0ABX7AV69_9BACI</name>
<proteinExistence type="predicted"/>
<dbReference type="RefSeq" id="WP_053595367.1">
    <property type="nucleotide sequence ID" value="NZ_CP067341.1"/>
</dbReference>
<evidence type="ECO:0000313" key="2">
    <source>
        <dbReference type="Proteomes" id="UP000596049"/>
    </source>
</evidence>
<keyword evidence="2" id="KW-1185">Reference proteome</keyword>
<accession>A0ABX7AV69</accession>
<gene>
    <name evidence="1" type="ORF">FJQ98_02830</name>
</gene>
<reference evidence="1 2" key="1">
    <citation type="submission" date="2020-01" db="EMBL/GenBank/DDBJ databases">
        <authorList>
            <person name="Liu G."/>
            <person name="Liu B."/>
        </authorList>
    </citation>
    <scope>NUCLEOTIDE SEQUENCE [LARGE SCALE GENOMIC DNA]</scope>
    <source>
        <strain evidence="1 2">FJAT-51161</strain>
    </source>
</reference>
<evidence type="ECO:0000313" key="1">
    <source>
        <dbReference type="EMBL" id="QQP13025.1"/>
    </source>
</evidence>
<dbReference type="Proteomes" id="UP000596049">
    <property type="component" value="Chromosome"/>
</dbReference>
<organism evidence="1 2">
    <name type="scientific">Lysinibacillus agricola</name>
    <dbReference type="NCBI Taxonomy" id="2590012"/>
    <lineage>
        <taxon>Bacteria</taxon>
        <taxon>Bacillati</taxon>
        <taxon>Bacillota</taxon>
        <taxon>Bacilli</taxon>
        <taxon>Bacillales</taxon>
        <taxon>Bacillaceae</taxon>
        <taxon>Lysinibacillus</taxon>
    </lineage>
</organism>